<proteinExistence type="predicted"/>
<reference evidence="3" key="1">
    <citation type="submission" date="2016-06" db="UniProtKB">
        <authorList>
            <consortium name="WormBaseParasite"/>
        </authorList>
    </citation>
    <scope>IDENTIFICATION</scope>
</reference>
<gene>
    <name evidence="1" type="ORF">GPUH_LOCUS19857</name>
</gene>
<evidence type="ECO:0000313" key="2">
    <source>
        <dbReference type="Proteomes" id="UP000271098"/>
    </source>
</evidence>
<dbReference type="AlphaFoldDB" id="A0A183EFW7"/>
<dbReference type="EMBL" id="UYRT01089290">
    <property type="protein sequence ID" value="VDN34740.1"/>
    <property type="molecule type" value="Genomic_DNA"/>
</dbReference>
<evidence type="ECO:0000313" key="3">
    <source>
        <dbReference type="WBParaSite" id="GPUH_0001988301-mRNA-1"/>
    </source>
</evidence>
<sequence>MAADYIWSWRDYVFYGMCSCGNSATDFDSANHQETAKSGLGGWTLVLVLSKPETRRLSVKFAMHISGSKENIDISTFGSAINNYYYIS</sequence>
<evidence type="ECO:0000313" key="1">
    <source>
        <dbReference type="EMBL" id="VDN34740.1"/>
    </source>
</evidence>
<reference evidence="1 2" key="2">
    <citation type="submission" date="2018-11" db="EMBL/GenBank/DDBJ databases">
        <authorList>
            <consortium name="Pathogen Informatics"/>
        </authorList>
    </citation>
    <scope>NUCLEOTIDE SEQUENCE [LARGE SCALE GENOMIC DNA]</scope>
</reference>
<dbReference type="WBParaSite" id="GPUH_0001988301-mRNA-1">
    <property type="protein sequence ID" value="GPUH_0001988301-mRNA-1"/>
    <property type="gene ID" value="GPUH_0001988301"/>
</dbReference>
<keyword evidence="2" id="KW-1185">Reference proteome</keyword>
<accession>A0A183EFW7</accession>
<organism evidence="3">
    <name type="scientific">Gongylonema pulchrum</name>
    <dbReference type="NCBI Taxonomy" id="637853"/>
    <lineage>
        <taxon>Eukaryota</taxon>
        <taxon>Metazoa</taxon>
        <taxon>Ecdysozoa</taxon>
        <taxon>Nematoda</taxon>
        <taxon>Chromadorea</taxon>
        <taxon>Rhabditida</taxon>
        <taxon>Spirurina</taxon>
        <taxon>Spiruromorpha</taxon>
        <taxon>Spiruroidea</taxon>
        <taxon>Gongylonematidae</taxon>
        <taxon>Gongylonema</taxon>
    </lineage>
</organism>
<dbReference type="OrthoDB" id="5869015at2759"/>
<name>A0A183EFW7_9BILA</name>
<dbReference type="Proteomes" id="UP000271098">
    <property type="component" value="Unassembled WGS sequence"/>
</dbReference>
<protein>
    <submittedName>
        <fullName evidence="1 3">Uncharacterized protein</fullName>
    </submittedName>
</protein>